<reference evidence="1" key="2">
    <citation type="journal article" date="2015" name="Fish Shellfish Immunol.">
        <title>Early steps in the European eel (Anguilla anguilla)-Vibrio vulnificus interaction in the gills: Role of the RtxA13 toxin.</title>
        <authorList>
            <person name="Callol A."/>
            <person name="Pajuelo D."/>
            <person name="Ebbesson L."/>
            <person name="Teles M."/>
            <person name="MacKenzie S."/>
            <person name="Amaro C."/>
        </authorList>
    </citation>
    <scope>NUCLEOTIDE SEQUENCE</scope>
</reference>
<protein>
    <submittedName>
        <fullName evidence="1">Uncharacterized protein</fullName>
    </submittedName>
</protein>
<sequence>MQNTFFLNHNAPLQSVHINRRRNSRSDLFLSVITFFSTMCPCQYGQWCGCVEMFNITVLV</sequence>
<proteinExistence type="predicted"/>
<organism evidence="1">
    <name type="scientific">Anguilla anguilla</name>
    <name type="common">European freshwater eel</name>
    <name type="synonym">Muraena anguilla</name>
    <dbReference type="NCBI Taxonomy" id="7936"/>
    <lineage>
        <taxon>Eukaryota</taxon>
        <taxon>Metazoa</taxon>
        <taxon>Chordata</taxon>
        <taxon>Craniata</taxon>
        <taxon>Vertebrata</taxon>
        <taxon>Euteleostomi</taxon>
        <taxon>Actinopterygii</taxon>
        <taxon>Neopterygii</taxon>
        <taxon>Teleostei</taxon>
        <taxon>Anguilliformes</taxon>
        <taxon>Anguillidae</taxon>
        <taxon>Anguilla</taxon>
    </lineage>
</organism>
<dbReference type="AlphaFoldDB" id="A0A0E9TCB4"/>
<reference evidence="1" key="1">
    <citation type="submission" date="2014-11" db="EMBL/GenBank/DDBJ databases">
        <authorList>
            <person name="Amaro Gonzalez C."/>
        </authorList>
    </citation>
    <scope>NUCLEOTIDE SEQUENCE</scope>
</reference>
<accession>A0A0E9TCB4</accession>
<evidence type="ECO:0000313" key="1">
    <source>
        <dbReference type="EMBL" id="JAH50545.1"/>
    </source>
</evidence>
<dbReference type="EMBL" id="GBXM01058032">
    <property type="protein sequence ID" value="JAH50545.1"/>
    <property type="molecule type" value="Transcribed_RNA"/>
</dbReference>
<name>A0A0E9TCB4_ANGAN</name>